<dbReference type="InterPro" id="IPR003691">
    <property type="entry name" value="FluC"/>
</dbReference>
<feature type="transmembrane region" description="Helical" evidence="10">
    <location>
        <begin position="145"/>
        <end position="165"/>
    </location>
</feature>
<keyword evidence="12" id="KW-1185">Reference proteome</keyword>
<evidence type="ECO:0000256" key="1">
    <source>
        <dbReference type="ARBA" id="ARBA00002598"/>
    </source>
</evidence>
<evidence type="ECO:0000256" key="6">
    <source>
        <dbReference type="ARBA" id="ARBA00023136"/>
    </source>
</evidence>
<reference evidence="11 12" key="1">
    <citation type="journal article" date="2015" name="Sci. Rep.">
        <title>Chromosome-level genome map provides insights into diverse defense mechanisms in the medicinal fungus Ganoderma sinense.</title>
        <authorList>
            <person name="Zhu Y."/>
            <person name="Xu J."/>
            <person name="Sun C."/>
            <person name="Zhou S."/>
            <person name="Xu H."/>
            <person name="Nelson D.R."/>
            <person name="Qian J."/>
            <person name="Song J."/>
            <person name="Luo H."/>
            <person name="Xiang L."/>
            <person name="Li Y."/>
            <person name="Xu Z."/>
            <person name="Ji A."/>
            <person name="Wang L."/>
            <person name="Lu S."/>
            <person name="Hayward A."/>
            <person name="Sun W."/>
            <person name="Li X."/>
            <person name="Schwartz D.C."/>
            <person name="Wang Y."/>
            <person name="Chen S."/>
        </authorList>
    </citation>
    <scope>NUCLEOTIDE SEQUENCE [LARGE SCALE GENOMIC DNA]</scope>
    <source>
        <strain evidence="11 12">ZZ0214-1</strain>
    </source>
</reference>
<sequence length="421" mass="45604">MLSDASGPGGFVNPETKARTGTHTAFAEKDPDTERGQPPQTDHSPPNVDKENTLADTTNVSRGISTLRPRRSDVGTILAHHQSVGDAESLASIDRPPSEEEKLPPSKIYKPLSFPVLAMLMPASIFGVLARLGIQAITTYDGREIFPLAWIQGMGCLVMGFALGLKEPIGRFYGPLYTALTTGFCGSLTTFSGWQLDVFESWINGTASHRDWLRDAIDGLGKTIFTFAISLSAVTFGAHLSRLFLPYVPTLPPPSRPIRYAISAVSVLTYAAAYPVYFRLSPRFRHEATAALLFSFPGTLSRYLLSVFLNPRLRLFPLGTFTANMVGTALLATFQVLRSIQNPGPLSMNACDVLQGLADGYCGCLTTVSTFAAEVDALPPRPAWLYAVLSWLVAQLLIAVVLGPSLGVGHVSRQITCQFKH</sequence>
<keyword evidence="5 10" id="KW-1133">Transmembrane helix</keyword>
<comment type="caution">
    <text evidence="11">The sequence shown here is derived from an EMBL/GenBank/DDBJ whole genome shotgun (WGS) entry which is preliminary data.</text>
</comment>
<comment type="function">
    <text evidence="1">Fluoride channel required for the rapid expulsion of cytoplasmic fluoride.</text>
</comment>
<gene>
    <name evidence="11" type="ORF">GSI_00795</name>
</gene>
<feature type="region of interest" description="Disordered" evidence="9">
    <location>
        <begin position="1"/>
        <end position="64"/>
    </location>
</feature>
<evidence type="ECO:0000256" key="3">
    <source>
        <dbReference type="ARBA" id="ARBA00022475"/>
    </source>
</evidence>
<dbReference type="EMBL" id="AYKW01000001">
    <property type="protein sequence ID" value="PIL37103.1"/>
    <property type="molecule type" value="Genomic_DNA"/>
</dbReference>
<protein>
    <submittedName>
        <fullName evidence="11">Transporter</fullName>
    </submittedName>
</protein>
<evidence type="ECO:0000313" key="12">
    <source>
        <dbReference type="Proteomes" id="UP000230002"/>
    </source>
</evidence>
<dbReference type="STRING" id="1077348.A0A2G8STR7"/>
<accession>A0A2G8STR7</accession>
<keyword evidence="3" id="KW-1003">Cell membrane</keyword>
<feature type="transmembrane region" description="Helical" evidence="10">
    <location>
        <begin position="172"/>
        <end position="194"/>
    </location>
</feature>
<feature type="transmembrane region" description="Helical" evidence="10">
    <location>
        <begin position="383"/>
        <end position="403"/>
    </location>
</feature>
<feature type="compositionally biased region" description="Polar residues" evidence="9">
    <location>
        <begin position="54"/>
        <end position="64"/>
    </location>
</feature>
<proteinExistence type="inferred from homology"/>
<dbReference type="GO" id="GO:1903425">
    <property type="term" value="F:fluoride transmembrane transporter activity"/>
    <property type="evidence" value="ECO:0007669"/>
    <property type="project" value="TreeGrafter"/>
</dbReference>
<keyword evidence="4 10" id="KW-0812">Transmembrane</keyword>
<feature type="transmembrane region" description="Helical" evidence="10">
    <location>
        <begin position="224"/>
        <end position="245"/>
    </location>
</feature>
<name>A0A2G8STR7_9APHY</name>
<feature type="transmembrane region" description="Helical" evidence="10">
    <location>
        <begin position="289"/>
        <end position="308"/>
    </location>
</feature>
<evidence type="ECO:0000256" key="7">
    <source>
        <dbReference type="ARBA" id="ARBA00035120"/>
    </source>
</evidence>
<feature type="transmembrane region" description="Helical" evidence="10">
    <location>
        <begin position="257"/>
        <end position="277"/>
    </location>
</feature>
<evidence type="ECO:0000313" key="11">
    <source>
        <dbReference type="EMBL" id="PIL37103.1"/>
    </source>
</evidence>
<dbReference type="OrthoDB" id="409792at2759"/>
<dbReference type="Pfam" id="PF02537">
    <property type="entry name" value="CRCB"/>
    <property type="match status" value="2"/>
</dbReference>
<evidence type="ECO:0000256" key="4">
    <source>
        <dbReference type="ARBA" id="ARBA00022692"/>
    </source>
</evidence>
<dbReference type="PANTHER" id="PTHR28259">
    <property type="entry name" value="FLUORIDE EXPORT PROTEIN 1-RELATED"/>
    <property type="match status" value="1"/>
</dbReference>
<keyword evidence="6 10" id="KW-0472">Membrane</keyword>
<dbReference type="Proteomes" id="UP000230002">
    <property type="component" value="Unassembled WGS sequence"/>
</dbReference>
<feature type="compositionally biased region" description="Basic and acidic residues" evidence="9">
    <location>
        <begin position="26"/>
        <end position="35"/>
    </location>
</feature>
<evidence type="ECO:0000256" key="2">
    <source>
        <dbReference type="ARBA" id="ARBA00004651"/>
    </source>
</evidence>
<comment type="subcellular location">
    <subcellularLocation>
        <location evidence="2">Cell membrane</location>
        <topology evidence="2">Multi-pass membrane protein</topology>
    </subcellularLocation>
</comment>
<evidence type="ECO:0000256" key="10">
    <source>
        <dbReference type="SAM" id="Phobius"/>
    </source>
</evidence>
<feature type="transmembrane region" description="Helical" evidence="10">
    <location>
        <begin position="315"/>
        <end position="337"/>
    </location>
</feature>
<evidence type="ECO:0000256" key="5">
    <source>
        <dbReference type="ARBA" id="ARBA00022989"/>
    </source>
</evidence>
<feature type="transmembrane region" description="Helical" evidence="10">
    <location>
        <begin position="112"/>
        <end position="133"/>
    </location>
</feature>
<dbReference type="AlphaFoldDB" id="A0A2G8STR7"/>
<evidence type="ECO:0000256" key="9">
    <source>
        <dbReference type="SAM" id="MobiDB-lite"/>
    </source>
</evidence>
<organism evidence="11 12">
    <name type="scientific">Ganoderma sinense ZZ0214-1</name>
    <dbReference type="NCBI Taxonomy" id="1077348"/>
    <lineage>
        <taxon>Eukaryota</taxon>
        <taxon>Fungi</taxon>
        <taxon>Dikarya</taxon>
        <taxon>Basidiomycota</taxon>
        <taxon>Agaricomycotina</taxon>
        <taxon>Agaricomycetes</taxon>
        <taxon>Polyporales</taxon>
        <taxon>Polyporaceae</taxon>
        <taxon>Ganoderma</taxon>
    </lineage>
</organism>
<comment type="catalytic activity">
    <reaction evidence="8">
        <text>fluoride(in) = fluoride(out)</text>
        <dbReference type="Rhea" id="RHEA:76159"/>
        <dbReference type="ChEBI" id="CHEBI:17051"/>
    </reaction>
    <physiologicalReaction direction="left-to-right" evidence="8">
        <dbReference type="Rhea" id="RHEA:76160"/>
    </physiologicalReaction>
</comment>
<dbReference type="GO" id="GO:0005886">
    <property type="term" value="C:plasma membrane"/>
    <property type="evidence" value="ECO:0007669"/>
    <property type="project" value="UniProtKB-SubCell"/>
</dbReference>
<comment type="similarity">
    <text evidence="7">Belongs to the fluoride channel Fluc/FEX (TC 1.A.43) family.</text>
</comment>
<dbReference type="PANTHER" id="PTHR28259:SF1">
    <property type="entry name" value="FLUORIDE EXPORT PROTEIN 1-RELATED"/>
    <property type="match status" value="1"/>
</dbReference>
<evidence type="ECO:0000256" key="8">
    <source>
        <dbReference type="ARBA" id="ARBA00035585"/>
    </source>
</evidence>